<proteinExistence type="predicted"/>
<organism evidence="2 3">
    <name type="scientific">Kitasatospora cheerisanensis KCTC 2395</name>
    <dbReference type="NCBI Taxonomy" id="1348663"/>
    <lineage>
        <taxon>Bacteria</taxon>
        <taxon>Bacillati</taxon>
        <taxon>Actinomycetota</taxon>
        <taxon>Actinomycetes</taxon>
        <taxon>Kitasatosporales</taxon>
        <taxon>Streptomycetaceae</taxon>
        <taxon>Kitasatospora</taxon>
    </lineage>
</organism>
<comment type="caution">
    <text evidence="2">The sequence shown here is derived from an EMBL/GenBank/DDBJ whole genome shotgun (WGS) entry which is preliminary data.</text>
</comment>
<dbReference type="Proteomes" id="UP000027178">
    <property type="component" value="Unassembled WGS sequence"/>
</dbReference>
<evidence type="ECO:0000313" key="3">
    <source>
        <dbReference type="Proteomes" id="UP000027178"/>
    </source>
</evidence>
<accession>A0A066YKR0</accession>
<keyword evidence="3" id="KW-1185">Reference proteome</keyword>
<dbReference type="EMBL" id="JNBY01000126">
    <property type="protein sequence ID" value="KDN82068.1"/>
    <property type="molecule type" value="Genomic_DNA"/>
</dbReference>
<dbReference type="HOGENOM" id="CLU_2232930_0_0_11"/>
<dbReference type="RefSeq" id="WP_051653573.1">
    <property type="nucleotide sequence ID" value="NZ_KK853997.1"/>
</dbReference>
<dbReference type="PATRIC" id="fig|1348663.4.peg.6021"/>
<gene>
    <name evidence="2" type="ORF">KCH_62220</name>
</gene>
<dbReference type="Pfam" id="PF19955">
    <property type="entry name" value="EAD1"/>
    <property type="match status" value="1"/>
</dbReference>
<sequence>MAMSGRDLKKASEAFQDAFDLNSFDQMLRFHLSRKREGISLGASLAVVVFEVLDTADREGWIQELIAGARESNPGNPQLAEFAEGFGLAPVGRERRDALQRVLGA</sequence>
<dbReference type="OrthoDB" id="513782at2"/>
<protein>
    <recommendedName>
        <fullName evidence="1">Effector-associated domain-containing protein</fullName>
    </recommendedName>
</protein>
<evidence type="ECO:0000259" key="1">
    <source>
        <dbReference type="Pfam" id="PF19955"/>
    </source>
</evidence>
<dbReference type="InterPro" id="IPR045430">
    <property type="entry name" value="EAD1"/>
</dbReference>
<dbReference type="AlphaFoldDB" id="A0A066YKR0"/>
<reference evidence="2 3" key="1">
    <citation type="submission" date="2014-05" db="EMBL/GenBank/DDBJ databases">
        <title>Draft Genome Sequence of Kitasatospora cheerisanensis KCTC 2395.</title>
        <authorList>
            <person name="Nam D.H."/>
        </authorList>
    </citation>
    <scope>NUCLEOTIDE SEQUENCE [LARGE SCALE GENOMIC DNA]</scope>
    <source>
        <strain evidence="2 3">KCTC 2395</strain>
    </source>
</reference>
<name>A0A066YKR0_9ACTN</name>
<evidence type="ECO:0000313" key="2">
    <source>
        <dbReference type="EMBL" id="KDN82068.1"/>
    </source>
</evidence>
<feature type="domain" description="Effector-associated" evidence="1">
    <location>
        <begin position="1"/>
        <end position="86"/>
    </location>
</feature>